<gene>
    <name evidence="4" type="ORF">Metus_0351</name>
</gene>
<organism evidence="4 5">
    <name type="scientific">Methanosuratincola subterraneus</name>
    <dbReference type="NCBI Taxonomy" id="2593994"/>
    <lineage>
        <taxon>Archaea</taxon>
        <taxon>Thermoproteota</taxon>
        <taxon>Methanosuratincolia</taxon>
        <taxon>Candidatus Methanomethylicales</taxon>
        <taxon>Candidatus Methanomethylicaceae</taxon>
        <taxon>Candidatus Methanosuratincola (ex Vanwonterghem et al. 2016)</taxon>
    </lineage>
</organism>
<reference evidence="4 5" key="1">
    <citation type="submission" date="2018-12" db="EMBL/GenBank/DDBJ databases">
        <title>The complete genome of the methanogenic archaea of the candidate phylum Verstraetearchaeota, obtained from the metagenome of underground thermal water.</title>
        <authorList>
            <person name="Kadnikov V.V."/>
            <person name="Mardanov A.V."/>
            <person name="Beletsky A.V."/>
            <person name="Karnachuk O.V."/>
            <person name="Ravin N.V."/>
        </authorList>
    </citation>
    <scope>NUCLEOTIDE SEQUENCE [LARGE SCALE GENOMIC DNA]</scope>
    <source>
        <strain evidence="4">Ch88</strain>
    </source>
</reference>
<comment type="caution">
    <text evidence="4">The sequence shown here is derived from an EMBL/GenBank/DDBJ whole genome shotgun (WGS) entry which is preliminary data.</text>
</comment>
<feature type="domain" description="DUF4342" evidence="3">
    <location>
        <begin position="32"/>
        <end position="108"/>
    </location>
</feature>
<dbReference type="AlphaFoldDB" id="A0A444L9Q3"/>
<dbReference type="Pfam" id="PF14242">
    <property type="entry name" value="DUF4342"/>
    <property type="match status" value="1"/>
</dbReference>
<dbReference type="Gene3D" id="4.10.1060.50">
    <property type="match status" value="1"/>
</dbReference>
<keyword evidence="1" id="KW-1133">Transmembrane helix</keyword>
<feature type="domain" description="Zinc-ribbon" evidence="2">
    <location>
        <begin position="9"/>
        <end position="30"/>
    </location>
</feature>
<dbReference type="EMBL" id="RXGA01000001">
    <property type="protein sequence ID" value="RWX74326.1"/>
    <property type="molecule type" value="Genomic_DNA"/>
</dbReference>
<dbReference type="InterPro" id="IPR038587">
    <property type="entry name" value="Ribosomal_eL40_sf"/>
</dbReference>
<keyword evidence="1" id="KW-0812">Transmembrane</keyword>
<evidence type="ECO:0000259" key="2">
    <source>
        <dbReference type="Pfam" id="PF13240"/>
    </source>
</evidence>
<accession>A0A444L9Q3</accession>
<dbReference type="Proteomes" id="UP000288215">
    <property type="component" value="Unassembled WGS sequence"/>
</dbReference>
<evidence type="ECO:0000313" key="4">
    <source>
        <dbReference type="EMBL" id="RWX74326.1"/>
    </source>
</evidence>
<evidence type="ECO:0000256" key="1">
    <source>
        <dbReference type="SAM" id="Phobius"/>
    </source>
</evidence>
<protein>
    <recommendedName>
        <fullName evidence="6">DUF4342 domain-containing protein</fullName>
    </recommendedName>
</protein>
<dbReference type="Pfam" id="PF13240">
    <property type="entry name" value="Zn_Ribbon_1"/>
    <property type="match status" value="1"/>
</dbReference>
<sequence>MIAVPCMLCPKCGTENQEDSNFCRRCGSRLGKTFTEEFNVAAKDLVSKIEDLIREGNVTRIIVKNEQGRVLLELPATVFVVGAILAPWMAALGAIAALATNCKVVVERRPD</sequence>
<keyword evidence="1" id="KW-0472">Membrane</keyword>
<evidence type="ECO:0008006" key="6">
    <source>
        <dbReference type="Google" id="ProtNLM"/>
    </source>
</evidence>
<feature type="transmembrane region" description="Helical" evidence="1">
    <location>
        <begin position="76"/>
        <end position="99"/>
    </location>
</feature>
<evidence type="ECO:0000313" key="5">
    <source>
        <dbReference type="Proteomes" id="UP000288215"/>
    </source>
</evidence>
<name>A0A444L9Q3_METS7</name>
<proteinExistence type="predicted"/>
<dbReference type="InterPro" id="IPR025642">
    <property type="entry name" value="DUF4342"/>
</dbReference>
<dbReference type="InterPro" id="IPR026870">
    <property type="entry name" value="Zinc_ribbon_dom"/>
</dbReference>
<evidence type="ECO:0000259" key="3">
    <source>
        <dbReference type="Pfam" id="PF14242"/>
    </source>
</evidence>